<keyword evidence="2" id="KW-0808">Transferase</keyword>
<organism evidence="2 3">
    <name type="scientific">Sphingobacterium corticibacterium</name>
    <dbReference type="NCBI Taxonomy" id="2484746"/>
    <lineage>
        <taxon>Bacteria</taxon>
        <taxon>Pseudomonadati</taxon>
        <taxon>Bacteroidota</taxon>
        <taxon>Sphingobacteriia</taxon>
        <taxon>Sphingobacteriales</taxon>
        <taxon>Sphingobacteriaceae</taxon>
        <taxon>Sphingobacterium</taxon>
    </lineage>
</organism>
<evidence type="ECO:0000313" key="2">
    <source>
        <dbReference type="EMBL" id="RZF58941.1"/>
    </source>
</evidence>
<dbReference type="InterPro" id="IPR029044">
    <property type="entry name" value="Nucleotide-diphossugar_trans"/>
</dbReference>
<proteinExistence type="predicted"/>
<dbReference type="GO" id="GO:0016740">
    <property type="term" value="F:transferase activity"/>
    <property type="evidence" value="ECO:0007669"/>
    <property type="project" value="UniProtKB-KW"/>
</dbReference>
<accession>A0A4Q6XGE4</accession>
<dbReference type="Proteomes" id="UP000292855">
    <property type="component" value="Unassembled WGS sequence"/>
</dbReference>
<evidence type="ECO:0000259" key="1">
    <source>
        <dbReference type="Pfam" id="PF00535"/>
    </source>
</evidence>
<protein>
    <submittedName>
        <fullName evidence="2">Glycosyltransferase family 2 protein</fullName>
    </submittedName>
</protein>
<dbReference type="Gene3D" id="3.90.550.10">
    <property type="entry name" value="Spore Coat Polysaccharide Biosynthesis Protein SpsA, Chain A"/>
    <property type="match status" value="1"/>
</dbReference>
<sequence length="306" mass="34962">MSDTERPYFSVVIPLYNRENLIQNTIQSVLDQDTEKTFEVIVVDDGSKDESAKKVAEMQDPRIRYIYQENAGANVARNHGVEVALGKYVAFLDSDDVFMNDHLSTSAAVLLNDPDTVVYAKIVVDRGEGNTFLKPPRGIKEDEHMSDYLFRHKGFLQTSTLVLPTELARKVRFDDELPFGQDMDFAVRLAAAGASFFMKEKPSVIWRDVFDVNRISSKSRPDIREKWVESVKPLLTKKAYLAYRGWFVAKAYAQQGRYGKAFVRYVPALLSNSYGIKHALIVGFQVFFPQKLYRKLADKYISKKSK</sequence>
<dbReference type="InterPro" id="IPR050834">
    <property type="entry name" value="Glycosyltransf_2"/>
</dbReference>
<dbReference type="RefSeq" id="WP_130142777.1">
    <property type="nucleotide sequence ID" value="NZ_SGIT01000003.1"/>
</dbReference>
<dbReference type="OrthoDB" id="6638511at2"/>
<name>A0A4Q6XGE4_9SPHI</name>
<reference evidence="2 3" key="1">
    <citation type="submission" date="2019-02" db="EMBL/GenBank/DDBJ databases">
        <authorList>
            <person name="Li Y."/>
        </authorList>
    </citation>
    <scope>NUCLEOTIDE SEQUENCE [LARGE SCALE GENOMIC DNA]</scope>
    <source>
        <strain evidence="2 3">30C10-4-7</strain>
    </source>
</reference>
<comment type="caution">
    <text evidence="2">The sequence shown here is derived from an EMBL/GenBank/DDBJ whole genome shotgun (WGS) entry which is preliminary data.</text>
</comment>
<dbReference type="PANTHER" id="PTHR43685:SF2">
    <property type="entry name" value="GLYCOSYLTRANSFERASE 2-LIKE DOMAIN-CONTAINING PROTEIN"/>
    <property type="match status" value="1"/>
</dbReference>
<keyword evidence="3" id="KW-1185">Reference proteome</keyword>
<evidence type="ECO:0000313" key="3">
    <source>
        <dbReference type="Proteomes" id="UP000292855"/>
    </source>
</evidence>
<dbReference type="AlphaFoldDB" id="A0A4Q6XGE4"/>
<dbReference type="Pfam" id="PF00535">
    <property type="entry name" value="Glycos_transf_2"/>
    <property type="match status" value="1"/>
</dbReference>
<feature type="domain" description="Glycosyltransferase 2-like" evidence="1">
    <location>
        <begin position="10"/>
        <end position="141"/>
    </location>
</feature>
<dbReference type="InterPro" id="IPR001173">
    <property type="entry name" value="Glyco_trans_2-like"/>
</dbReference>
<dbReference type="EMBL" id="SGIT01000003">
    <property type="protein sequence ID" value="RZF58941.1"/>
    <property type="molecule type" value="Genomic_DNA"/>
</dbReference>
<dbReference type="CDD" id="cd00761">
    <property type="entry name" value="Glyco_tranf_GTA_type"/>
    <property type="match status" value="1"/>
</dbReference>
<dbReference type="SUPFAM" id="SSF53448">
    <property type="entry name" value="Nucleotide-diphospho-sugar transferases"/>
    <property type="match status" value="1"/>
</dbReference>
<dbReference type="PANTHER" id="PTHR43685">
    <property type="entry name" value="GLYCOSYLTRANSFERASE"/>
    <property type="match status" value="1"/>
</dbReference>
<gene>
    <name evidence="2" type="ORF">EWE74_16615</name>
</gene>